<feature type="non-terminal residue" evidence="5">
    <location>
        <position position="176"/>
    </location>
</feature>
<dbReference type="InterPro" id="IPR003593">
    <property type="entry name" value="AAA+_ATPase"/>
</dbReference>
<dbReference type="GO" id="GO:1903806">
    <property type="term" value="P:L-isoleucine import across plasma membrane"/>
    <property type="evidence" value="ECO:0007669"/>
    <property type="project" value="TreeGrafter"/>
</dbReference>
<dbReference type="GO" id="GO:0005524">
    <property type="term" value="F:ATP binding"/>
    <property type="evidence" value="ECO:0007669"/>
    <property type="project" value="UniProtKB-KW"/>
</dbReference>
<dbReference type="PANTHER" id="PTHR45772">
    <property type="entry name" value="CONSERVED COMPONENT OF ABC TRANSPORTER FOR NATURAL AMINO ACIDS-RELATED"/>
    <property type="match status" value="1"/>
</dbReference>
<evidence type="ECO:0000259" key="4">
    <source>
        <dbReference type="SMART" id="SM00382"/>
    </source>
</evidence>
<dbReference type="GO" id="GO:1903805">
    <property type="term" value="P:L-valine import across plasma membrane"/>
    <property type="evidence" value="ECO:0007669"/>
    <property type="project" value="TreeGrafter"/>
</dbReference>
<dbReference type="SUPFAM" id="SSF52540">
    <property type="entry name" value="P-loop containing nucleoside triphosphate hydrolases"/>
    <property type="match status" value="1"/>
</dbReference>
<keyword evidence="3" id="KW-0067">ATP-binding</keyword>
<feature type="non-terminal residue" evidence="5">
    <location>
        <position position="1"/>
    </location>
</feature>
<dbReference type="Gene3D" id="3.40.50.300">
    <property type="entry name" value="P-loop containing nucleotide triphosphate hydrolases"/>
    <property type="match status" value="1"/>
</dbReference>
<reference evidence="5" key="1">
    <citation type="submission" date="2018-05" db="EMBL/GenBank/DDBJ databases">
        <authorList>
            <person name="Lanie J.A."/>
            <person name="Ng W.-L."/>
            <person name="Kazmierczak K.M."/>
            <person name="Andrzejewski T.M."/>
            <person name="Davidsen T.M."/>
            <person name="Wayne K.J."/>
            <person name="Tettelin H."/>
            <person name="Glass J.I."/>
            <person name="Rusch D."/>
            <person name="Podicherti R."/>
            <person name="Tsui H.-C.T."/>
            <person name="Winkler M.E."/>
        </authorList>
    </citation>
    <scope>NUCLEOTIDE SEQUENCE</scope>
</reference>
<dbReference type="GO" id="GO:0015808">
    <property type="term" value="P:L-alanine transport"/>
    <property type="evidence" value="ECO:0007669"/>
    <property type="project" value="TreeGrafter"/>
</dbReference>
<keyword evidence="1" id="KW-0813">Transport</keyword>
<dbReference type="GO" id="GO:0015188">
    <property type="term" value="F:L-isoleucine transmembrane transporter activity"/>
    <property type="evidence" value="ECO:0007669"/>
    <property type="project" value="TreeGrafter"/>
</dbReference>
<protein>
    <recommendedName>
        <fullName evidence="4">AAA+ ATPase domain-containing protein</fullName>
    </recommendedName>
</protein>
<dbReference type="InterPro" id="IPR017871">
    <property type="entry name" value="ABC_transporter-like_CS"/>
</dbReference>
<evidence type="ECO:0000256" key="3">
    <source>
        <dbReference type="ARBA" id="ARBA00022840"/>
    </source>
</evidence>
<dbReference type="InterPro" id="IPR051120">
    <property type="entry name" value="ABC_AA/LPS_Transport"/>
</dbReference>
<proteinExistence type="predicted"/>
<accession>A0A382Z8E3</accession>
<gene>
    <name evidence="5" type="ORF">METZ01_LOCUS444620</name>
</gene>
<organism evidence="5">
    <name type="scientific">marine metagenome</name>
    <dbReference type="NCBI Taxonomy" id="408172"/>
    <lineage>
        <taxon>unclassified sequences</taxon>
        <taxon>metagenomes</taxon>
        <taxon>ecological metagenomes</taxon>
    </lineage>
</organism>
<name>A0A382Z8E3_9ZZZZ</name>
<keyword evidence="2" id="KW-0547">Nucleotide-binding</keyword>
<dbReference type="GO" id="GO:0015192">
    <property type="term" value="F:L-phenylalanine transmembrane transporter activity"/>
    <property type="evidence" value="ECO:0007669"/>
    <property type="project" value="TreeGrafter"/>
</dbReference>
<evidence type="ECO:0000256" key="2">
    <source>
        <dbReference type="ARBA" id="ARBA00022741"/>
    </source>
</evidence>
<dbReference type="InterPro" id="IPR003439">
    <property type="entry name" value="ABC_transporter-like_ATP-bd"/>
</dbReference>
<dbReference type="InterPro" id="IPR027417">
    <property type="entry name" value="P-loop_NTPase"/>
</dbReference>
<dbReference type="PROSITE" id="PS00211">
    <property type="entry name" value="ABC_TRANSPORTER_1"/>
    <property type="match status" value="1"/>
</dbReference>
<dbReference type="GO" id="GO:0042941">
    <property type="term" value="P:D-alanine transmembrane transport"/>
    <property type="evidence" value="ECO:0007669"/>
    <property type="project" value="TreeGrafter"/>
</dbReference>
<dbReference type="EMBL" id="UINC01181854">
    <property type="protein sequence ID" value="SVD91766.1"/>
    <property type="molecule type" value="Genomic_DNA"/>
</dbReference>
<evidence type="ECO:0000313" key="5">
    <source>
        <dbReference type="EMBL" id="SVD91766.1"/>
    </source>
</evidence>
<dbReference type="SMART" id="SM00382">
    <property type="entry name" value="AAA"/>
    <property type="match status" value="1"/>
</dbReference>
<dbReference type="Pfam" id="PF00005">
    <property type="entry name" value="ABC_tran"/>
    <property type="match status" value="1"/>
</dbReference>
<dbReference type="AlphaFoldDB" id="A0A382Z8E3"/>
<dbReference type="GO" id="GO:0016887">
    <property type="term" value="F:ATP hydrolysis activity"/>
    <property type="evidence" value="ECO:0007669"/>
    <property type="project" value="InterPro"/>
</dbReference>
<dbReference type="GO" id="GO:0005886">
    <property type="term" value="C:plasma membrane"/>
    <property type="evidence" value="ECO:0007669"/>
    <property type="project" value="TreeGrafter"/>
</dbReference>
<feature type="domain" description="AAA+ ATPase" evidence="4">
    <location>
        <begin position="29"/>
        <end position="146"/>
    </location>
</feature>
<dbReference type="PANTHER" id="PTHR45772:SF7">
    <property type="entry name" value="AMINO ACID ABC TRANSPORTER ATP-BINDING PROTEIN"/>
    <property type="match status" value="1"/>
</dbReference>
<dbReference type="GO" id="GO:0005304">
    <property type="term" value="F:L-valine transmembrane transporter activity"/>
    <property type="evidence" value="ECO:0007669"/>
    <property type="project" value="TreeGrafter"/>
</dbReference>
<evidence type="ECO:0000256" key="1">
    <source>
        <dbReference type="ARBA" id="ARBA00022448"/>
    </source>
</evidence>
<sequence length="176" mass="18887">MEPLLELQGLTVDFSGLRALSNITFNSNAGEVCAVIGPNGAGKTTLFNAISGYVPSRNGSISFKGEPIQGLSPHEISIKGIRRTFQNGGLFPEMSALENVLTGLHVHIKSSFFGTILGSGEARDAEREGIARSRRLLKLMDLDDIADQPAKDLSGGQQRMLEIVRTLATEPPLLLL</sequence>